<dbReference type="EMBL" id="JBFOCI010000002">
    <property type="protein sequence ID" value="MEW9805757.1"/>
    <property type="molecule type" value="Genomic_DNA"/>
</dbReference>
<reference evidence="2 3" key="1">
    <citation type="submission" date="2024-06" db="EMBL/GenBank/DDBJ databases">
        <authorList>
            <person name="Tuo L."/>
        </authorList>
    </citation>
    <scope>NUCLEOTIDE SEQUENCE [LARGE SCALE GENOMIC DNA]</scope>
    <source>
        <strain evidence="2 3">ZMM04-5</strain>
    </source>
</reference>
<feature type="transmembrane region" description="Helical" evidence="1">
    <location>
        <begin position="18"/>
        <end position="36"/>
    </location>
</feature>
<dbReference type="RefSeq" id="WP_367722845.1">
    <property type="nucleotide sequence ID" value="NZ_JBFOCH010000002.1"/>
</dbReference>
<keyword evidence="1" id="KW-0472">Membrane</keyword>
<organism evidence="2 3">
    <name type="scientific">Mesorhizobium marinum</name>
    <dbReference type="NCBI Taxonomy" id="3228790"/>
    <lineage>
        <taxon>Bacteria</taxon>
        <taxon>Pseudomonadati</taxon>
        <taxon>Pseudomonadota</taxon>
        <taxon>Alphaproteobacteria</taxon>
        <taxon>Hyphomicrobiales</taxon>
        <taxon>Phyllobacteriaceae</taxon>
        <taxon>Mesorhizobium</taxon>
    </lineage>
</organism>
<accession>A0ABV3QXG0</accession>
<name>A0ABV3QXG0_9HYPH</name>
<sequence>MEKTPANKARQGRSGAQVLIVLVVSLAVAGAVWLGVEFYGEAMDAGGGARPVEAGAGQNGF</sequence>
<keyword evidence="3" id="KW-1185">Reference proteome</keyword>
<evidence type="ECO:0000313" key="2">
    <source>
        <dbReference type="EMBL" id="MEW9805757.1"/>
    </source>
</evidence>
<protein>
    <submittedName>
        <fullName evidence="2">Uncharacterized protein</fullName>
    </submittedName>
</protein>
<keyword evidence="1" id="KW-1133">Transmembrane helix</keyword>
<evidence type="ECO:0000256" key="1">
    <source>
        <dbReference type="SAM" id="Phobius"/>
    </source>
</evidence>
<proteinExistence type="predicted"/>
<gene>
    <name evidence="2" type="ORF">ABUE31_07170</name>
</gene>
<dbReference type="Proteomes" id="UP001556196">
    <property type="component" value="Unassembled WGS sequence"/>
</dbReference>
<evidence type="ECO:0000313" key="3">
    <source>
        <dbReference type="Proteomes" id="UP001556196"/>
    </source>
</evidence>
<keyword evidence="1" id="KW-0812">Transmembrane</keyword>
<comment type="caution">
    <text evidence="2">The sequence shown here is derived from an EMBL/GenBank/DDBJ whole genome shotgun (WGS) entry which is preliminary data.</text>
</comment>